<dbReference type="Pfam" id="PF02511">
    <property type="entry name" value="Thy1"/>
    <property type="match status" value="1"/>
</dbReference>
<dbReference type="GO" id="GO:0070402">
    <property type="term" value="F:NADPH binding"/>
    <property type="evidence" value="ECO:0007669"/>
    <property type="project" value="TreeGrafter"/>
</dbReference>
<organism evidence="1">
    <name type="scientific">Siphoviridae sp. ctYKh4</name>
    <dbReference type="NCBI Taxonomy" id="2823586"/>
    <lineage>
        <taxon>Viruses</taxon>
        <taxon>Duplodnaviria</taxon>
        <taxon>Heunggongvirae</taxon>
        <taxon>Uroviricota</taxon>
        <taxon>Caudoviricetes</taxon>
    </lineage>
</organism>
<dbReference type="PROSITE" id="PS51331">
    <property type="entry name" value="THYX"/>
    <property type="match status" value="1"/>
</dbReference>
<name>A0A8S5LCG0_9CAUD</name>
<dbReference type="NCBIfam" id="TIGR02170">
    <property type="entry name" value="thyX"/>
    <property type="match status" value="1"/>
</dbReference>
<dbReference type="InterPro" id="IPR036098">
    <property type="entry name" value="Thymidylate_synthase_ThyX_sf"/>
</dbReference>
<evidence type="ECO:0000313" key="1">
    <source>
        <dbReference type="EMBL" id="DAD67614.1"/>
    </source>
</evidence>
<accession>A0A8S5LCG0</accession>
<dbReference type="EMBL" id="BK014682">
    <property type="protein sequence ID" value="DAD67614.1"/>
    <property type="molecule type" value="Genomic_DNA"/>
</dbReference>
<dbReference type="CDD" id="cd20175">
    <property type="entry name" value="ThyX"/>
    <property type="match status" value="1"/>
</dbReference>
<dbReference type="GO" id="GO:0050660">
    <property type="term" value="F:flavin adenine dinucleotide binding"/>
    <property type="evidence" value="ECO:0007669"/>
    <property type="project" value="InterPro"/>
</dbReference>
<sequence>MQAIKPYTQIYKDFDGQKVLQKIEAAARTCYKSEGKIQEGSAAKMVASLIKSGHEAMLEHASVTVKFVVDRGISHELVRHRLASFAQESTRYCNYSKDDFGSEITFIIPEYLEYKSEGWNIWKESMKQAEDAYFKMLDFGLSPQQARAVLPNSLKTEVVMTANLREWRHFFKLRALGTTGKPHPQMLEVAVPLLEDMKNLIPVVFDDLVV</sequence>
<dbReference type="GO" id="GO:0004799">
    <property type="term" value="F:thymidylate synthase activity"/>
    <property type="evidence" value="ECO:0007669"/>
    <property type="project" value="TreeGrafter"/>
</dbReference>
<protein>
    <submittedName>
        <fullName evidence="1">Thymidylate synthase complementing protein</fullName>
    </submittedName>
</protein>
<dbReference type="Gene3D" id="3.30.1360.170">
    <property type="match status" value="1"/>
</dbReference>
<dbReference type="PANTHER" id="PTHR34934">
    <property type="entry name" value="FLAVIN-DEPENDENT THYMIDYLATE SYNTHASE"/>
    <property type="match status" value="1"/>
</dbReference>
<dbReference type="InterPro" id="IPR003669">
    <property type="entry name" value="Thymidylate_synthase_ThyX"/>
</dbReference>
<reference evidence="1" key="1">
    <citation type="journal article" date="2021" name="Proc. Natl. Acad. Sci. U.S.A.">
        <title>A Catalog of Tens of Thousands of Viruses from Human Metagenomes Reveals Hidden Associations with Chronic Diseases.</title>
        <authorList>
            <person name="Tisza M.J."/>
            <person name="Buck C.B."/>
        </authorList>
    </citation>
    <scope>NUCLEOTIDE SEQUENCE</scope>
    <source>
        <strain evidence="1">CtYKh4</strain>
    </source>
</reference>
<dbReference type="GO" id="GO:0050797">
    <property type="term" value="F:thymidylate synthase (FAD) activity"/>
    <property type="evidence" value="ECO:0007669"/>
    <property type="project" value="InterPro"/>
</dbReference>
<dbReference type="SUPFAM" id="SSF69796">
    <property type="entry name" value="Thymidylate synthase-complementing protein Thy1"/>
    <property type="match status" value="1"/>
</dbReference>
<dbReference type="GO" id="GO:0006231">
    <property type="term" value="P:dTMP biosynthetic process"/>
    <property type="evidence" value="ECO:0007669"/>
    <property type="project" value="InterPro"/>
</dbReference>
<dbReference type="PANTHER" id="PTHR34934:SF1">
    <property type="entry name" value="FLAVIN-DEPENDENT THYMIDYLATE SYNTHASE"/>
    <property type="match status" value="1"/>
</dbReference>
<proteinExistence type="predicted"/>